<reference evidence="3" key="1">
    <citation type="submission" date="2025-08" db="UniProtKB">
        <authorList>
            <consortium name="RefSeq"/>
        </authorList>
    </citation>
    <scope>IDENTIFICATION</scope>
    <source>
        <tissue evidence="3">Muscle</tissue>
    </source>
</reference>
<dbReference type="GeneID" id="120323439"/>
<protein>
    <submittedName>
        <fullName evidence="3">Spidroin-1-like isoform X1</fullName>
    </submittedName>
</protein>
<sequence length="233" mass="23888">MEAILEERIINCGISAAGRMERGFAQAGGAPSSGRLERAGRATEGRGAAQPPAGALGTPLVGLSGSGSAGLGGSGGSESTGLRVRGPPPPAWVRGEWRRGRGSRGAGTATQPGRAPASRSGDIDRPGCRRGSPRIPSPLSVRARQGRAASPGAGNGLWERRGEATPRRGTSAEEGGGAEMPLLITRASLLPWVRGASPLHLPLHPPPLASRRFQALCMEITSWLGGKISLFFA</sequence>
<name>A0A7R5KKM4_9PASS</name>
<evidence type="ECO:0000256" key="1">
    <source>
        <dbReference type="SAM" id="MobiDB-lite"/>
    </source>
</evidence>
<dbReference type="AlphaFoldDB" id="A0A7R5KKM4"/>
<feature type="region of interest" description="Disordered" evidence="1">
    <location>
        <begin position="25"/>
        <end position="179"/>
    </location>
</feature>
<proteinExistence type="predicted"/>
<dbReference type="Proteomes" id="UP000504627">
    <property type="component" value="Unplaced"/>
</dbReference>
<feature type="compositionally biased region" description="Gly residues" evidence="1">
    <location>
        <begin position="64"/>
        <end position="78"/>
    </location>
</feature>
<gene>
    <name evidence="3" type="primary">LOC120323439</name>
</gene>
<feature type="compositionally biased region" description="Basic and acidic residues" evidence="1">
    <location>
        <begin position="35"/>
        <end position="44"/>
    </location>
</feature>
<keyword evidence="2" id="KW-1185">Reference proteome</keyword>
<dbReference type="InParanoid" id="A0A7R5KKM4"/>
<evidence type="ECO:0000313" key="2">
    <source>
        <dbReference type="Proteomes" id="UP000504627"/>
    </source>
</evidence>
<evidence type="ECO:0000313" key="3">
    <source>
        <dbReference type="RefSeq" id="XP_039238218.1"/>
    </source>
</evidence>
<dbReference type="RefSeq" id="XP_039238218.1">
    <property type="nucleotide sequence ID" value="XM_039382284.1"/>
</dbReference>
<accession>A0A7R5KKM4</accession>
<organism evidence="2 3">
    <name type="scientific">Pipra filicauda</name>
    <name type="common">Wire-tailed manakin</name>
    <dbReference type="NCBI Taxonomy" id="649802"/>
    <lineage>
        <taxon>Eukaryota</taxon>
        <taxon>Metazoa</taxon>
        <taxon>Chordata</taxon>
        <taxon>Craniata</taxon>
        <taxon>Vertebrata</taxon>
        <taxon>Euteleostomi</taxon>
        <taxon>Archelosauria</taxon>
        <taxon>Archosauria</taxon>
        <taxon>Dinosauria</taxon>
        <taxon>Saurischia</taxon>
        <taxon>Theropoda</taxon>
        <taxon>Coelurosauria</taxon>
        <taxon>Aves</taxon>
        <taxon>Neognathae</taxon>
        <taxon>Neoaves</taxon>
        <taxon>Telluraves</taxon>
        <taxon>Australaves</taxon>
        <taxon>Passeriformes</taxon>
        <taxon>Pipridae</taxon>
        <taxon>Pipra</taxon>
    </lineage>
</organism>